<name>A0AAV5T6C8_9BILA</name>
<gene>
    <name evidence="2" type="ORF">PENTCL1PPCAC_13256</name>
</gene>
<evidence type="ECO:0000256" key="1">
    <source>
        <dbReference type="SAM" id="MobiDB-lite"/>
    </source>
</evidence>
<proteinExistence type="predicted"/>
<dbReference type="AlphaFoldDB" id="A0AAV5T6C8"/>
<feature type="compositionally biased region" description="Basic and acidic residues" evidence="1">
    <location>
        <begin position="93"/>
        <end position="108"/>
    </location>
</feature>
<feature type="compositionally biased region" description="Basic and acidic residues" evidence="1">
    <location>
        <begin position="132"/>
        <end position="146"/>
    </location>
</feature>
<evidence type="ECO:0000313" key="2">
    <source>
        <dbReference type="EMBL" id="GMS91081.1"/>
    </source>
</evidence>
<dbReference type="EMBL" id="BTSX01000003">
    <property type="protein sequence ID" value="GMS91081.1"/>
    <property type="molecule type" value="Genomic_DNA"/>
</dbReference>
<feature type="region of interest" description="Disordered" evidence="1">
    <location>
        <begin position="1"/>
        <end position="159"/>
    </location>
</feature>
<protein>
    <submittedName>
        <fullName evidence="2">Uncharacterized protein</fullName>
    </submittedName>
</protein>
<feature type="non-terminal residue" evidence="2">
    <location>
        <position position="159"/>
    </location>
</feature>
<dbReference type="Proteomes" id="UP001432027">
    <property type="component" value="Unassembled WGS sequence"/>
</dbReference>
<reference evidence="2" key="1">
    <citation type="submission" date="2023-10" db="EMBL/GenBank/DDBJ databases">
        <title>Genome assembly of Pristionchus species.</title>
        <authorList>
            <person name="Yoshida K."/>
            <person name="Sommer R.J."/>
        </authorList>
    </citation>
    <scope>NUCLEOTIDE SEQUENCE</scope>
    <source>
        <strain evidence="2">RS0144</strain>
    </source>
</reference>
<feature type="compositionally biased region" description="Polar residues" evidence="1">
    <location>
        <begin position="65"/>
        <end position="74"/>
    </location>
</feature>
<sequence length="159" mass="18116">IQVARCGSFLMESKEEPNDDFPLMTAKNEADNNSVLKEPKEEPLELVLFDNEEKRTSPPGAPPSSKFTGVSTFTCVPREREVKEEDDENSDYGDQKPKDLYDSAEVERKRRPSGTLSRHIKYSDYQDDSDRDVEPSRKNSRLESEKINGNPTPQCILCE</sequence>
<accession>A0AAV5T6C8</accession>
<feature type="non-terminal residue" evidence="2">
    <location>
        <position position="1"/>
    </location>
</feature>
<organism evidence="2 3">
    <name type="scientific">Pristionchus entomophagus</name>
    <dbReference type="NCBI Taxonomy" id="358040"/>
    <lineage>
        <taxon>Eukaryota</taxon>
        <taxon>Metazoa</taxon>
        <taxon>Ecdysozoa</taxon>
        <taxon>Nematoda</taxon>
        <taxon>Chromadorea</taxon>
        <taxon>Rhabditida</taxon>
        <taxon>Rhabditina</taxon>
        <taxon>Diplogasteromorpha</taxon>
        <taxon>Diplogasteroidea</taxon>
        <taxon>Neodiplogasteridae</taxon>
        <taxon>Pristionchus</taxon>
    </lineage>
</organism>
<keyword evidence="3" id="KW-1185">Reference proteome</keyword>
<evidence type="ECO:0000313" key="3">
    <source>
        <dbReference type="Proteomes" id="UP001432027"/>
    </source>
</evidence>
<comment type="caution">
    <text evidence="2">The sequence shown here is derived from an EMBL/GenBank/DDBJ whole genome shotgun (WGS) entry which is preliminary data.</text>
</comment>